<dbReference type="GO" id="GO:0006260">
    <property type="term" value="P:DNA replication"/>
    <property type="evidence" value="ECO:0007669"/>
    <property type="project" value="UniProtKB-UniRule"/>
</dbReference>
<name>A0A511RK15_9DEIN</name>
<comment type="function">
    <text evidence="6">Required for chromosome condensation and partitioning.</text>
</comment>
<dbReference type="Gene3D" id="1.20.1060.20">
    <property type="match status" value="1"/>
</dbReference>
<dbReference type="RefSeq" id="WP_147145987.1">
    <property type="nucleotide sequence ID" value="NZ_BJXN01000004.1"/>
</dbReference>
<dbReference type="GO" id="GO:0007059">
    <property type="term" value="P:chromosome segregation"/>
    <property type="evidence" value="ECO:0007669"/>
    <property type="project" value="UniProtKB-UniRule"/>
</dbReference>
<dbReference type="SUPFAM" id="SSF75553">
    <property type="entry name" value="Smc hinge domain"/>
    <property type="match status" value="1"/>
</dbReference>
<dbReference type="GO" id="GO:0003677">
    <property type="term" value="F:DNA binding"/>
    <property type="evidence" value="ECO:0007669"/>
    <property type="project" value="UniProtKB-UniRule"/>
</dbReference>
<dbReference type="EMBL" id="BJXN01000004">
    <property type="protein sequence ID" value="GEM89302.1"/>
    <property type="molecule type" value="Genomic_DNA"/>
</dbReference>
<dbReference type="OrthoDB" id="9808768at2"/>
<keyword evidence="3 6" id="KW-0067">ATP-binding</keyword>
<dbReference type="GO" id="GO:0005694">
    <property type="term" value="C:chromosome"/>
    <property type="evidence" value="ECO:0007669"/>
    <property type="project" value="InterPro"/>
</dbReference>
<reference evidence="9 10" key="1">
    <citation type="submission" date="2019-07" db="EMBL/GenBank/DDBJ databases">
        <title>Whole genome shotgun sequence of Oceanithermus desulfurans NBRC 100063.</title>
        <authorList>
            <person name="Hosoyama A."/>
            <person name="Uohara A."/>
            <person name="Ohji S."/>
            <person name="Ichikawa N."/>
        </authorList>
    </citation>
    <scope>NUCLEOTIDE SEQUENCE [LARGE SCALE GENOMIC DNA]</scope>
    <source>
        <strain evidence="9 10">NBRC 100063</strain>
    </source>
</reference>
<evidence type="ECO:0000313" key="10">
    <source>
        <dbReference type="Proteomes" id="UP000321827"/>
    </source>
</evidence>
<dbReference type="PIRSF" id="PIRSF005719">
    <property type="entry name" value="SMC"/>
    <property type="match status" value="1"/>
</dbReference>
<feature type="compositionally biased region" description="Pro residues" evidence="7">
    <location>
        <begin position="694"/>
        <end position="704"/>
    </location>
</feature>
<dbReference type="GO" id="GO:0007062">
    <property type="term" value="P:sister chromatid cohesion"/>
    <property type="evidence" value="ECO:0007669"/>
    <property type="project" value="InterPro"/>
</dbReference>
<dbReference type="InterPro" id="IPR010935">
    <property type="entry name" value="SMC_hinge"/>
</dbReference>
<dbReference type="SUPFAM" id="SSF52540">
    <property type="entry name" value="P-loop containing nucleoside triphosphate hydrolases"/>
    <property type="match status" value="1"/>
</dbReference>
<feature type="coiled-coil region" evidence="6">
    <location>
        <begin position="890"/>
        <end position="938"/>
    </location>
</feature>
<comment type="caution">
    <text evidence="9">The sequence shown here is derived from an EMBL/GenBank/DDBJ whole genome shotgun (WGS) entry which is preliminary data.</text>
</comment>
<evidence type="ECO:0000313" key="9">
    <source>
        <dbReference type="EMBL" id="GEM89302.1"/>
    </source>
</evidence>
<dbReference type="Gene3D" id="3.30.70.1620">
    <property type="match status" value="1"/>
</dbReference>
<dbReference type="InterPro" id="IPR011890">
    <property type="entry name" value="SMC_prok"/>
</dbReference>
<dbReference type="InterPro" id="IPR027417">
    <property type="entry name" value="P-loop_NTPase"/>
</dbReference>
<keyword evidence="5 6" id="KW-0238">DNA-binding</keyword>
<feature type="region of interest" description="Disordered" evidence="7">
    <location>
        <begin position="318"/>
        <end position="339"/>
    </location>
</feature>
<evidence type="ECO:0000256" key="2">
    <source>
        <dbReference type="ARBA" id="ARBA00022741"/>
    </source>
</evidence>
<protein>
    <recommendedName>
        <fullName evidence="6">Chromosome partition protein Smc</fullName>
    </recommendedName>
</protein>
<dbReference type="GO" id="GO:0005524">
    <property type="term" value="F:ATP binding"/>
    <property type="evidence" value="ECO:0007669"/>
    <property type="project" value="UniProtKB-UniRule"/>
</dbReference>
<feature type="coiled-coil region" evidence="6">
    <location>
        <begin position="627"/>
        <end position="687"/>
    </location>
</feature>
<feature type="domain" description="SMC hinge" evidence="8">
    <location>
        <begin position="479"/>
        <end position="593"/>
    </location>
</feature>
<dbReference type="Pfam" id="PF06470">
    <property type="entry name" value="SMC_hinge"/>
    <property type="match status" value="1"/>
</dbReference>
<evidence type="ECO:0000256" key="1">
    <source>
        <dbReference type="ARBA" id="ARBA00022490"/>
    </source>
</evidence>
<keyword evidence="1 6" id="KW-0963">Cytoplasm</keyword>
<dbReference type="GO" id="GO:0016887">
    <property type="term" value="F:ATP hydrolysis activity"/>
    <property type="evidence" value="ECO:0007669"/>
    <property type="project" value="InterPro"/>
</dbReference>
<dbReference type="Proteomes" id="UP000321827">
    <property type="component" value="Unassembled WGS sequence"/>
</dbReference>
<evidence type="ECO:0000256" key="5">
    <source>
        <dbReference type="ARBA" id="ARBA00023125"/>
    </source>
</evidence>
<dbReference type="SMART" id="SM00968">
    <property type="entry name" value="SMC_hinge"/>
    <property type="match status" value="1"/>
</dbReference>
<dbReference type="Gene3D" id="3.40.50.300">
    <property type="entry name" value="P-loop containing nucleotide triphosphate hydrolases"/>
    <property type="match status" value="2"/>
</dbReference>
<evidence type="ECO:0000259" key="8">
    <source>
        <dbReference type="SMART" id="SM00968"/>
    </source>
</evidence>
<dbReference type="HAMAP" id="MF_01894">
    <property type="entry name" value="Smc_prok"/>
    <property type="match status" value="1"/>
</dbReference>
<feature type="region of interest" description="Disordered" evidence="7">
    <location>
        <begin position="689"/>
        <end position="709"/>
    </location>
</feature>
<feature type="binding site" evidence="6">
    <location>
        <begin position="32"/>
        <end position="39"/>
    </location>
    <ligand>
        <name>ATP</name>
        <dbReference type="ChEBI" id="CHEBI:30616"/>
    </ligand>
</feature>
<dbReference type="InterPro" id="IPR036277">
    <property type="entry name" value="SMC_hinge_sf"/>
</dbReference>
<dbReference type="PANTHER" id="PTHR43977">
    <property type="entry name" value="STRUCTURAL MAINTENANCE OF CHROMOSOMES PROTEIN 3"/>
    <property type="match status" value="1"/>
</dbReference>
<accession>A0A511RK15</accession>
<comment type="domain">
    <text evidence="6">Contains large globular domains required for ATP hydrolysis at each terminus and a third globular domain forming a flexible hinge near the middle of the molecule. These domains are separated by coiled-coil structures.</text>
</comment>
<dbReference type="InterPro" id="IPR024704">
    <property type="entry name" value="SMC"/>
</dbReference>
<dbReference type="GO" id="GO:0030261">
    <property type="term" value="P:chromosome condensation"/>
    <property type="evidence" value="ECO:0007669"/>
    <property type="project" value="InterPro"/>
</dbReference>
<evidence type="ECO:0000256" key="3">
    <source>
        <dbReference type="ARBA" id="ARBA00022840"/>
    </source>
</evidence>
<keyword evidence="2 6" id="KW-0547">Nucleotide-binding</keyword>
<evidence type="ECO:0000256" key="4">
    <source>
        <dbReference type="ARBA" id="ARBA00023054"/>
    </source>
</evidence>
<dbReference type="GO" id="GO:0005737">
    <property type="term" value="C:cytoplasm"/>
    <property type="evidence" value="ECO:0007669"/>
    <property type="project" value="UniProtKB-SubCell"/>
</dbReference>
<feature type="compositionally biased region" description="Pro residues" evidence="7">
    <location>
        <begin position="325"/>
        <end position="334"/>
    </location>
</feature>
<gene>
    <name evidence="6" type="primary">smc</name>
    <name evidence="9" type="ORF">ODE01S_07360</name>
</gene>
<evidence type="ECO:0000256" key="6">
    <source>
        <dbReference type="HAMAP-Rule" id="MF_01894"/>
    </source>
</evidence>
<feature type="coiled-coil region" evidence="6">
    <location>
        <begin position="712"/>
        <end position="827"/>
    </location>
</feature>
<sequence length="1080" mass="121128">MKIERLTLHGFKSFADRVELHFDRGISGVIGPNGSGKSNVVEAIRFVMGSRARALRAREAEALIFHGGDGRKPMPFAEVELVLRDGRERYVVSRRIDRSGDQDVRLNGKRATFRQIERVLAGTGLGKNAHALVGQGEVAGILESSPDALLERLEDAAGLRVVTLALRETRQRLERAARHLETLREQHAGRLAEKARLTAEAEEARRAEALARERLAVQRGLFRARRRALEEEIGRLKRRLEELEEARVEAEKERLAAQGRGESLERERSAVGEAFARVQARHAALESERGFLERERLQLRSTLERLAAERSRLDEEAARLAQLKPPEPPTPPGPEAERERLLAEDEELAREVRRAEEAVRAAEQAYAQQQRAFREYREVLARYEAARDAHALARKERERWERVLAEAERDLKEARTARDEAAAQDAELRAALAELQERAGRLRAELEAARREADRLEKLVAGGSDLAEGPRRLARWRPAGMLGVVADLLEVPPGLEAAAEAALGARIQWVLMEDERSLREAVARLKREGGRATLLARDLARPRTGDLGPWLGREGVVGAARELFAIRGERKLTDALFGDTLVVEDLDVALALAREKRRVRMVTLAGEVVEPLGSVSGGRAGRGGGARLELRGRLRRIKGERDEAEAELRRSEARIAEIEAARAALELGRLDERLRRLHAERDAAARALERLPEPAAPPEPPEPVAEPDAGPLEAARRRLEVLGVRRAELEERLEAWKEHDRAVVNHRLAQERYEERQERLAALRGRAEGLDRERGRLEERLGEVEVRLGELAREQEALGLEDLRGRVNALEAEAREAKARQQAWLERLAAVAGETEEARLLLARREATLEEVLREGSELPPGEHVEGSVRKLQLRLREIERELEGLGPVNHRAAQALEQLQAELGEVERALAEAEEAAQRLTLETEELREAYDRQLQEAFVRFRERFAYYGRALLGGLADVKLDEEGLHLVVQPQGKRTRDLRLLSTGEKTMGALGFLFALAEVGEGSLPIAVLDEVDAPLDESNILRFVGFLRDFARQRQFILVTHQKRTMEACDVLWGVTNRGGASLVYSLRREEAGS</sequence>
<evidence type="ECO:0000256" key="7">
    <source>
        <dbReference type="SAM" id="MobiDB-lite"/>
    </source>
</evidence>
<dbReference type="AlphaFoldDB" id="A0A511RK15"/>
<comment type="subunit">
    <text evidence="6">Homodimer.</text>
</comment>
<comment type="subcellular location">
    <subcellularLocation>
        <location evidence="6">Cytoplasm</location>
    </subcellularLocation>
</comment>
<proteinExistence type="inferred from homology"/>
<keyword evidence="4 6" id="KW-0175">Coiled coil</keyword>
<comment type="similarity">
    <text evidence="6">Belongs to the SMC family.</text>
</comment>
<dbReference type="InterPro" id="IPR003395">
    <property type="entry name" value="RecF/RecN/SMC_N"/>
</dbReference>
<dbReference type="Pfam" id="PF02463">
    <property type="entry name" value="SMC_N"/>
    <property type="match status" value="1"/>
</dbReference>
<organism evidence="9 10">
    <name type="scientific">Oceanithermus desulfurans NBRC 100063</name>
    <dbReference type="NCBI Taxonomy" id="1227550"/>
    <lineage>
        <taxon>Bacteria</taxon>
        <taxon>Thermotogati</taxon>
        <taxon>Deinococcota</taxon>
        <taxon>Deinococci</taxon>
        <taxon>Thermales</taxon>
        <taxon>Thermaceae</taxon>
        <taxon>Oceanithermus</taxon>
    </lineage>
</organism>